<protein>
    <submittedName>
        <fullName evidence="2">Uncharacterized protein</fullName>
    </submittedName>
</protein>
<gene>
    <name evidence="2" type="ORF">BKA05_001331</name>
</gene>
<dbReference type="EMBL" id="JACBZI010000001">
    <property type="protein sequence ID" value="NYI09816.1"/>
    <property type="molecule type" value="Genomic_DNA"/>
</dbReference>
<dbReference type="Proteomes" id="UP000537326">
    <property type="component" value="Unassembled WGS sequence"/>
</dbReference>
<keyword evidence="3" id="KW-1185">Reference proteome</keyword>
<accession>A0A7Y9YCS0</accession>
<reference evidence="2 3" key="1">
    <citation type="submission" date="2020-07" db="EMBL/GenBank/DDBJ databases">
        <title>Sequencing the genomes of 1000 actinobacteria strains.</title>
        <authorList>
            <person name="Klenk H.-P."/>
        </authorList>
    </citation>
    <scope>NUCLEOTIDE SEQUENCE [LARGE SCALE GENOMIC DNA]</scope>
    <source>
        <strain evidence="2 3">DSM 18248</strain>
    </source>
</reference>
<dbReference type="RefSeq" id="WP_179530743.1">
    <property type="nucleotide sequence ID" value="NZ_BAAAPP010000018.1"/>
</dbReference>
<organism evidence="2 3">
    <name type="scientific">Nocardioides marinus</name>
    <dbReference type="NCBI Taxonomy" id="374514"/>
    <lineage>
        <taxon>Bacteria</taxon>
        <taxon>Bacillati</taxon>
        <taxon>Actinomycetota</taxon>
        <taxon>Actinomycetes</taxon>
        <taxon>Propionibacteriales</taxon>
        <taxon>Nocardioidaceae</taxon>
        <taxon>Nocardioides</taxon>
    </lineage>
</organism>
<proteinExistence type="predicted"/>
<dbReference type="AlphaFoldDB" id="A0A7Y9YCS0"/>
<evidence type="ECO:0000313" key="3">
    <source>
        <dbReference type="Proteomes" id="UP000537326"/>
    </source>
</evidence>
<evidence type="ECO:0000256" key="1">
    <source>
        <dbReference type="SAM" id="SignalP"/>
    </source>
</evidence>
<feature type="chain" id="PRO_5039633498" evidence="1">
    <location>
        <begin position="30"/>
        <end position="200"/>
    </location>
</feature>
<feature type="signal peptide" evidence="1">
    <location>
        <begin position="1"/>
        <end position="29"/>
    </location>
</feature>
<keyword evidence="1" id="KW-0732">Signal</keyword>
<sequence length="200" mass="21586">MRTIPAATALLNAALLTTAVLTTSTPVPATAGGPADGTTRVVLRMPDCEGCTVQVVSALATDDPDEPRLWASLEKRVRDGKVAFPVPSTRTAGMQVLLDAPWEGHLGYRTTVVLRYAGQQPGEEMTVREARDRNRASSCFEGTSRDRVVLPVRTRPVQVQGVHERVRGTLAFAARAVPWLSPMDRAVDGVLGSQDLRVCR</sequence>
<evidence type="ECO:0000313" key="2">
    <source>
        <dbReference type="EMBL" id="NYI09816.1"/>
    </source>
</evidence>
<comment type="caution">
    <text evidence="2">The sequence shown here is derived from an EMBL/GenBank/DDBJ whole genome shotgun (WGS) entry which is preliminary data.</text>
</comment>
<name>A0A7Y9YCS0_9ACTN</name>